<evidence type="ECO:0000256" key="1">
    <source>
        <dbReference type="SAM" id="Phobius"/>
    </source>
</evidence>
<accession>A0ABX1A4E2</accession>
<dbReference type="Proteomes" id="UP000730591">
    <property type="component" value="Unassembled WGS sequence"/>
</dbReference>
<reference evidence="2 3" key="1">
    <citation type="submission" date="2020-03" db="EMBL/GenBank/DDBJ databases">
        <title>WGS of actinomycetes isolated from Thailand.</title>
        <authorList>
            <person name="Thawai C."/>
        </authorList>
    </citation>
    <scope>NUCLEOTIDE SEQUENCE [LARGE SCALE GENOMIC DNA]</scope>
    <source>
        <strain evidence="2 3">SBST2-5</strain>
    </source>
</reference>
<evidence type="ECO:0000313" key="3">
    <source>
        <dbReference type="Proteomes" id="UP000730591"/>
    </source>
</evidence>
<organism evidence="2 3">
    <name type="scientific">Streptomyces composti</name>
    <dbReference type="NCBI Taxonomy" id="2720025"/>
    <lineage>
        <taxon>Bacteria</taxon>
        <taxon>Bacillati</taxon>
        <taxon>Actinomycetota</taxon>
        <taxon>Actinomycetes</taxon>
        <taxon>Kitasatosporales</taxon>
        <taxon>Streptomycetaceae</taxon>
        <taxon>Streptomyces</taxon>
    </lineage>
</organism>
<evidence type="ECO:0008006" key="4">
    <source>
        <dbReference type="Google" id="ProtNLM"/>
    </source>
</evidence>
<keyword evidence="3" id="KW-1185">Reference proteome</keyword>
<comment type="caution">
    <text evidence="2">The sequence shown here is derived from an EMBL/GenBank/DDBJ whole genome shotgun (WGS) entry which is preliminary data.</text>
</comment>
<evidence type="ECO:0000313" key="2">
    <source>
        <dbReference type="EMBL" id="NJP50085.1"/>
    </source>
</evidence>
<gene>
    <name evidence="2" type="ORF">HCJ93_08370</name>
</gene>
<dbReference type="RefSeq" id="WP_167992575.1">
    <property type="nucleotide sequence ID" value="NZ_JAATEM010000008.1"/>
</dbReference>
<dbReference type="EMBL" id="JAATEM010000008">
    <property type="protein sequence ID" value="NJP50085.1"/>
    <property type="molecule type" value="Genomic_DNA"/>
</dbReference>
<name>A0ABX1A4E2_9ACTN</name>
<keyword evidence="1" id="KW-0812">Transmembrane</keyword>
<sequence>MRNVLFLVGLLLFALACVAARSAYMHGWDVFELLISGGLLAGSVAVLRKAGTLMDSTKPPR</sequence>
<proteinExistence type="predicted"/>
<keyword evidence="1" id="KW-0472">Membrane</keyword>
<feature type="transmembrane region" description="Helical" evidence="1">
    <location>
        <begin position="30"/>
        <end position="47"/>
    </location>
</feature>
<protein>
    <recommendedName>
        <fullName evidence="4">Lipoprotein</fullName>
    </recommendedName>
</protein>
<dbReference type="PROSITE" id="PS51257">
    <property type="entry name" value="PROKAR_LIPOPROTEIN"/>
    <property type="match status" value="1"/>
</dbReference>
<keyword evidence="1" id="KW-1133">Transmembrane helix</keyword>